<dbReference type="OrthoDB" id="9808671at2"/>
<evidence type="ECO:0000256" key="3">
    <source>
        <dbReference type="ARBA" id="ARBA00022519"/>
    </source>
</evidence>
<evidence type="ECO:0000256" key="6">
    <source>
        <dbReference type="ARBA" id="ARBA00023136"/>
    </source>
</evidence>
<dbReference type="PANTHER" id="PTHR30213">
    <property type="entry name" value="INNER MEMBRANE PROTEIN YHJD"/>
    <property type="match status" value="1"/>
</dbReference>
<evidence type="ECO:0000256" key="5">
    <source>
        <dbReference type="ARBA" id="ARBA00022989"/>
    </source>
</evidence>
<evidence type="ECO:0000256" key="4">
    <source>
        <dbReference type="ARBA" id="ARBA00022692"/>
    </source>
</evidence>
<feature type="region of interest" description="Disordered" evidence="8">
    <location>
        <begin position="1"/>
        <end position="69"/>
    </location>
</feature>
<dbReference type="HAMAP" id="MF_00672">
    <property type="entry name" value="UPF0761"/>
    <property type="match status" value="1"/>
</dbReference>
<accession>A0A373FMZ7</accession>
<feature type="transmembrane region" description="Helical" evidence="7">
    <location>
        <begin position="377"/>
        <end position="398"/>
    </location>
</feature>
<evidence type="ECO:0000313" key="10">
    <source>
        <dbReference type="Proteomes" id="UP000261948"/>
    </source>
</evidence>
<evidence type="ECO:0000313" key="9">
    <source>
        <dbReference type="EMBL" id="RGE44739.1"/>
    </source>
</evidence>
<comment type="similarity">
    <text evidence="7">Belongs to the UPF0761 family.</text>
</comment>
<dbReference type="NCBIfam" id="TIGR00765">
    <property type="entry name" value="yihY_not_rbn"/>
    <property type="match status" value="1"/>
</dbReference>
<feature type="transmembrane region" description="Helical" evidence="7">
    <location>
        <begin position="345"/>
        <end position="365"/>
    </location>
</feature>
<name>A0A373FMZ7_COMTE</name>
<evidence type="ECO:0000256" key="1">
    <source>
        <dbReference type="ARBA" id="ARBA00004651"/>
    </source>
</evidence>
<feature type="compositionally biased region" description="Low complexity" evidence="8">
    <location>
        <begin position="45"/>
        <end position="69"/>
    </location>
</feature>
<dbReference type="InterPro" id="IPR017039">
    <property type="entry name" value="Virul_fac_BrkB"/>
</dbReference>
<dbReference type="InterPro" id="IPR023679">
    <property type="entry name" value="UPF0761_bac"/>
</dbReference>
<evidence type="ECO:0000256" key="8">
    <source>
        <dbReference type="SAM" id="MobiDB-lite"/>
    </source>
</evidence>
<evidence type="ECO:0000256" key="2">
    <source>
        <dbReference type="ARBA" id="ARBA00022475"/>
    </source>
</evidence>
<feature type="compositionally biased region" description="Pro residues" evidence="8">
    <location>
        <begin position="35"/>
        <end position="44"/>
    </location>
</feature>
<protein>
    <recommendedName>
        <fullName evidence="7">UPF0761 membrane protein DZC30_12770</fullName>
    </recommendedName>
</protein>
<comment type="caution">
    <text evidence="9">The sequence shown here is derived from an EMBL/GenBank/DDBJ whole genome shotgun (WGS) entry which is preliminary data.</text>
</comment>
<proteinExistence type="inferred from homology"/>
<keyword evidence="5 7" id="KW-1133">Transmembrane helix</keyword>
<dbReference type="Proteomes" id="UP000261948">
    <property type="component" value="Unassembled WGS sequence"/>
</dbReference>
<keyword evidence="3" id="KW-0997">Cell inner membrane</keyword>
<organism evidence="9 10">
    <name type="scientific">Comamonas testosteroni</name>
    <name type="common">Pseudomonas testosteroni</name>
    <dbReference type="NCBI Taxonomy" id="285"/>
    <lineage>
        <taxon>Bacteria</taxon>
        <taxon>Pseudomonadati</taxon>
        <taxon>Pseudomonadota</taxon>
        <taxon>Betaproteobacteria</taxon>
        <taxon>Burkholderiales</taxon>
        <taxon>Comamonadaceae</taxon>
        <taxon>Comamonas</taxon>
    </lineage>
</organism>
<comment type="subcellular location">
    <subcellularLocation>
        <location evidence="1 7">Cell membrane</location>
        <topology evidence="1 7">Multi-pass membrane protein</topology>
    </subcellularLocation>
</comment>
<dbReference type="GO" id="GO:0005886">
    <property type="term" value="C:plasma membrane"/>
    <property type="evidence" value="ECO:0007669"/>
    <property type="project" value="UniProtKB-SubCell"/>
</dbReference>
<reference evidence="9 10" key="1">
    <citation type="submission" date="2018-08" db="EMBL/GenBank/DDBJ databases">
        <title>Comamonas testosteroni strain SWCO2.</title>
        <authorList>
            <person name="Jiang N."/>
            <person name="Zhang X.Z."/>
        </authorList>
    </citation>
    <scope>NUCLEOTIDE SEQUENCE [LARGE SCALE GENOMIC DNA]</scope>
    <source>
        <strain evidence="9 10">SWCO2</strain>
    </source>
</reference>
<dbReference type="Pfam" id="PF03631">
    <property type="entry name" value="Virul_fac_BrkB"/>
    <property type="match status" value="1"/>
</dbReference>
<dbReference type="EMBL" id="QURR01000014">
    <property type="protein sequence ID" value="RGE44739.1"/>
    <property type="molecule type" value="Genomic_DNA"/>
</dbReference>
<feature type="transmembrane region" description="Helical" evidence="7">
    <location>
        <begin position="265"/>
        <end position="284"/>
    </location>
</feature>
<keyword evidence="6 7" id="KW-0472">Membrane</keyword>
<dbReference type="AlphaFoldDB" id="A0A373FMZ7"/>
<evidence type="ECO:0000256" key="7">
    <source>
        <dbReference type="HAMAP-Rule" id="MF_00672"/>
    </source>
</evidence>
<keyword evidence="10" id="KW-1185">Reference proteome</keyword>
<feature type="transmembrane region" description="Helical" evidence="7">
    <location>
        <begin position="197"/>
        <end position="227"/>
    </location>
</feature>
<feature type="compositionally biased region" description="Low complexity" evidence="8">
    <location>
        <begin position="16"/>
        <end position="29"/>
    </location>
</feature>
<keyword evidence="4 7" id="KW-0812">Transmembrane</keyword>
<keyword evidence="2 7" id="KW-1003">Cell membrane</keyword>
<sequence length="574" mass="63138">MKKNDRAGFWAALEGQTPSPSQPQTQLPLMTGEPPVAPQPPLQPAGPAQQTRQEPQFDAQPPAAPAAWGAQEEAVLTDFESNQPHVHNTYRHGAIDSGVSAPATQAAHAAQAARAAAGEAMGAALGAAAGAGKTLKRGWKSVLANAPRPKVHIPSKQEFKTGVRRKSRRIHQRLQTFPWRNTAQVLRERFKEDRLGVTASSLTFTSLLALVPFFIVALALFTAFPIFGKVQLVLERWLMDSLIPETIARQVLGYLTQFASKASQLGMAGFSILIVTAVMLILTIDRTLNNIWRVRQLRPLGQRVLIYWAGITLGPVVLGLSLVLSSYVMSASKGLVEALPQSLRFIFDSIEFLVLAAGMAGLYHYVPNTPVRWRDAWVGGIFVAVFMEVAKKVLGLYLSSVPTYSVIYGTFATLPILLIWMYVAWSIVLLGALVTAYLPTVLSGVERLTGHRGWQFELAVEILQCLAKERDLPHKGLFVRQLSRRLRIEASQIQPVLQSLALLDWVGAVQPPEAFSSLESTEPRYVLLVDPFATRVEPLVQALLLQPSEAVQPLWQRAQLSEMTMAELINIHRV</sequence>
<feature type="transmembrane region" description="Helical" evidence="7">
    <location>
        <begin position="418"/>
        <end position="438"/>
    </location>
</feature>
<gene>
    <name evidence="9" type="ORF">DZC30_12770</name>
</gene>
<dbReference type="PANTHER" id="PTHR30213:SF0">
    <property type="entry name" value="UPF0761 MEMBRANE PROTEIN YIHY"/>
    <property type="match status" value="1"/>
</dbReference>
<feature type="transmembrane region" description="Helical" evidence="7">
    <location>
        <begin position="305"/>
        <end position="325"/>
    </location>
</feature>